<dbReference type="InterPro" id="IPR052927">
    <property type="entry name" value="DCC_oxidoreductase"/>
</dbReference>
<dbReference type="PANTHER" id="PTHR33639:SF2">
    <property type="entry name" value="DUF393 DOMAIN-CONTAINING PROTEIN"/>
    <property type="match status" value="1"/>
</dbReference>
<dbReference type="OrthoDB" id="9785438at2"/>
<organism evidence="1 2">
    <name type="scientific">Tenuibacillus multivorans</name>
    <dbReference type="NCBI Taxonomy" id="237069"/>
    <lineage>
        <taxon>Bacteria</taxon>
        <taxon>Bacillati</taxon>
        <taxon>Bacillota</taxon>
        <taxon>Bacilli</taxon>
        <taxon>Bacillales</taxon>
        <taxon>Bacillaceae</taxon>
        <taxon>Tenuibacillus</taxon>
    </lineage>
</organism>
<accession>A0A1G9YGX7</accession>
<evidence type="ECO:0000313" key="2">
    <source>
        <dbReference type="Proteomes" id="UP000199334"/>
    </source>
</evidence>
<name>A0A1G9YGX7_9BACI</name>
<dbReference type="Proteomes" id="UP000199334">
    <property type="component" value="Unassembled WGS sequence"/>
</dbReference>
<reference evidence="1 2" key="1">
    <citation type="submission" date="2016-10" db="EMBL/GenBank/DDBJ databases">
        <authorList>
            <person name="de Groot N.N."/>
        </authorList>
    </citation>
    <scope>NUCLEOTIDE SEQUENCE [LARGE SCALE GENOMIC DNA]</scope>
    <source>
        <strain evidence="1 2">CGMCC 1.3442</strain>
    </source>
</reference>
<dbReference type="Pfam" id="PF04134">
    <property type="entry name" value="DCC1-like"/>
    <property type="match status" value="1"/>
</dbReference>
<dbReference type="GO" id="GO:0015035">
    <property type="term" value="F:protein-disulfide reductase activity"/>
    <property type="evidence" value="ECO:0007669"/>
    <property type="project" value="InterPro"/>
</dbReference>
<keyword evidence="2" id="KW-1185">Reference proteome</keyword>
<dbReference type="AlphaFoldDB" id="A0A1G9YGX7"/>
<dbReference type="EMBL" id="FNIG01000002">
    <property type="protein sequence ID" value="SDN07733.1"/>
    <property type="molecule type" value="Genomic_DNA"/>
</dbReference>
<evidence type="ECO:0000313" key="1">
    <source>
        <dbReference type="EMBL" id="SDN07733.1"/>
    </source>
</evidence>
<dbReference type="PANTHER" id="PTHR33639">
    <property type="entry name" value="THIOL-DISULFIDE OXIDOREDUCTASE DCC"/>
    <property type="match status" value="1"/>
</dbReference>
<dbReference type="InterPro" id="IPR007263">
    <property type="entry name" value="DCC1-like"/>
</dbReference>
<sequence length="131" mass="15454">MVKGIVLFDGVCNLCNGLVQFILKRDQRDHFRFASLQGETGQQLLKEKRISTDLDSFIYISDKRVYTKSSAALQVVKHLPGLWKGLYIFVVIPKFIRDWLYAFVATNRYKWFGKQDYCMMPKPEYKQKFLD</sequence>
<proteinExistence type="predicted"/>
<dbReference type="RefSeq" id="WP_093855858.1">
    <property type="nucleotide sequence ID" value="NZ_BJVZ01000027.1"/>
</dbReference>
<protein>
    <submittedName>
        <fullName evidence="1">Predicted thiol-disulfide oxidoreductase YuxK, DCC family</fullName>
    </submittedName>
</protein>
<gene>
    <name evidence="1" type="ORF">SAMN05216498_1374</name>
</gene>